<dbReference type="Pfam" id="PF03606">
    <property type="entry name" value="DcuC"/>
    <property type="match status" value="1"/>
</dbReference>
<feature type="transmembrane region" description="Helical" evidence="6">
    <location>
        <begin position="192"/>
        <end position="210"/>
    </location>
</feature>
<comment type="subcellular location">
    <subcellularLocation>
        <location evidence="1">Cell membrane</location>
        <topology evidence="1">Multi-pass membrane protein</topology>
    </subcellularLocation>
</comment>
<feature type="transmembrane region" description="Helical" evidence="6">
    <location>
        <begin position="310"/>
        <end position="327"/>
    </location>
</feature>
<feature type="transmembrane region" description="Helical" evidence="6">
    <location>
        <begin position="152"/>
        <end position="172"/>
    </location>
</feature>
<protein>
    <recommendedName>
        <fullName evidence="8">C4-dicarboxylate ABC transporter permease</fullName>
    </recommendedName>
</protein>
<dbReference type="InterPro" id="IPR018385">
    <property type="entry name" value="C4_dicarb_anaerob_car-like"/>
</dbReference>
<evidence type="ECO:0008006" key="8">
    <source>
        <dbReference type="Google" id="ProtNLM"/>
    </source>
</evidence>
<evidence type="ECO:0000256" key="2">
    <source>
        <dbReference type="ARBA" id="ARBA00022475"/>
    </source>
</evidence>
<sequence length="460" mass="49278">MKKIPHVYALLFMVIIFATVLTYLVPSGVYERIEDPETGRTVVDPESFHYVEADPVGVFDTLQAVQLGIVDAANIVAFIFIVGGAFGIIRGTGAIDAGLGLAVDRMEGRERLLFPALIILFSIGGATFGLAEETIPFIPIAVLLCRRLGYDAMVGFALVSIGARLGFSAGMLNPFTIGVAQGIAELPLFSGIAYRTIWYVVLLIVTIWYINRYAQTIKRDPEKSIVRDIELASSDNADESNIPDYVSKHTWVLLAVVVGFVAMIYGVFELEWYINEIAAIFLAIGIVAGLIGGLGINGTASNFVEGARELTFGALVVGVARGILVVLEQGMIVDTIIHVAGTGLQTLPTVLAANGMFLFQLILNVLIPSGSGQAATTMPIMAPIADIADISRQTAVLAFHYGDGFTNIITPTGGTLMASLAIANIPYERYARWVLPLLGIWIVVGMTAITIATLIDYGPF</sequence>
<dbReference type="PANTHER" id="PTHR43652:SF6">
    <property type="entry name" value="ARGININE REPRESSOR"/>
    <property type="match status" value="1"/>
</dbReference>
<feature type="transmembrane region" description="Helical" evidence="6">
    <location>
        <begin position="250"/>
        <end position="268"/>
    </location>
</feature>
<evidence type="ECO:0000256" key="1">
    <source>
        <dbReference type="ARBA" id="ARBA00004651"/>
    </source>
</evidence>
<keyword evidence="3 6" id="KW-0812">Transmembrane</keyword>
<dbReference type="RefSeq" id="WP_350343384.1">
    <property type="nucleotide sequence ID" value="NZ_CP158367.1"/>
</dbReference>
<keyword evidence="4 6" id="KW-1133">Transmembrane helix</keyword>
<keyword evidence="2" id="KW-1003">Cell membrane</keyword>
<evidence type="ECO:0000256" key="6">
    <source>
        <dbReference type="SAM" id="Phobius"/>
    </source>
</evidence>
<feature type="transmembrane region" description="Helical" evidence="6">
    <location>
        <begin position="433"/>
        <end position="455"/>
    </location>
</feature>
<evidence type="ECO:0000313" key="7">
    <source>
        <dbReference type="EMBL" id="XBX74632.1"/>
    </source>
</evidence>
<proteinExistence type="predicted"/>
<feature type="transmembrane region" description="Helical" evidence="6">
    <location>
        <begin position="72"/>
        <end position="92"/>
    </location>
</feature>
<name>A0AAU7VKR6_9FIRM</name>
<dbReference type="PANTHER" id="PTHR43652">
    <property type="entry name" value="BASIC AMINO ACID ANTIPORTER YFCC-RELATED"/>
    <property type="match status" value="1"/>
</dbReference>
<feature type="transmembrane region" description="Helical" evidence="6">
    <location>
        <begin position="6"/>
        <end position="25"/>
    </location>
</feature>
<dbReference type="AlphaFoldDB" id="A0AAU7VKR6"/>
<keyword evidence="5 6" id="KW-0472">Membrane</keyword>
<reference evidence="7" key="1">
    <citation type="journal article" date="2013" name="Extremophiles">
        <title>Proteinivorax tanatarense gen. nov., sp. nov., an anaerobic, haloalkaliphilic, proteolytic bacterium isolated from a decaying algal bloom, and proposal of Proteinivoraceae fam. nov.</title>
        <authorList>
            <person name="Kevbrin V."/>
            <person name="Boltyanskaya Y."/>
            <person name="Zhilina T."/>
            <person name="Kolganova T."/>
            <person name="Lavrentjeva E."/>
            <person name="Kuznetsov B."/>
        </authorList>
    </citation>
    <scope>NUCLEOTIDE SEQUENCE</scope>
    <source>
        <strain evidence="7">Z-910T</strain>
    </source>
</reference>
<feature type="transmembrane region" description="Helical" evidence="6">
    <location>
        <begin position="274"/>
        <end position="298"/>
    </location>
</feature>
<dbReference type="GO" id="GO:0005886">
    <property type="term" value="C:plasma membrane"/>
    <property type="evidence" value="ECO:0007669"/>
    <property type="project" value="UniProtKB-SubCell"/>
</dbReference>
<evidence type="ECO:0000256" key="5">
    <source>
        <dbReference type="ARBA" id="ARBA00023136"/>
    </source>
</evidence>
<evidence type="ECO:0000256" key="3">
    <source>
        <dbReference type="ARBA" id="ARBA00022692"/>
    </source>
</evidence>
<feature type="transmembrane region" description="Helical" evidence="6">
    <location>
        <begin position="347"/>
        <end position="367"/>
    </location>
</feature>
<organism evidence="7">
    <name type="scientific">Proteinivorax tanatarense</name>
    <dbReference type="NCBI Taxonomy" id="1260629"/>
    <lineage>
        <taxon>Bacteria</taxon>
        <taxon>Bacillati</taxon>
        <taxon>Bacillota</taxon>
        <taxon>Clostridia</taxon>
        <taxon>Eubacteriales</taxon>
        <taxon>Proteinivoracaceae</taxon>
        <taxon>Proteinivorax</taxon>
    </lineage>
</organism>
<gene>
    <name evidence="7" type="ORF">PRVXT_002683</name>
</gene>
<reference evidence="7" key="2">
    <citation type="submission" date="2024-06" db="EMBL/GenBank/DDBJ databases">
        <authorList>
            <person name="Petrova K.O."/>
            <person name="Toshchakov S.V."/>
            <person name="Boltjanskaja Y.V."/>
            <person name="Kevbrin V."/>
        </authorList>
    </citation>
    <scope>NUCLEOTIDE SEQUENCE</scope>
    <source>
        <strain evidence="7">Z-910T</strain>
    </source>
</reference>
<feature type="transmembrane region" description="Helical" evidence="6">
    <location>
        <begin position="112"/>
        <end position="131"/>
    </location>
</feature>
<evidence type="ECO:0000256" key="4">
    <source>
        <dbReference type="ARBA" id="ARBA00022989"/>
    </source>
</evidence>
<dbReference type="EMBL" id="CP158367">
    <property type="protein sequence ID" value="XBX74632.1"/>
    <property type="molecule type" value="Genomic_DNA"/>
</dbReference>
<accession>A0AAU7VKR6</accession>
<dbReference type="InterPro" id="IPR051679">
    <property type="entry name" value="DASS-Related_Transporters"/>
</dbReference>